<dbReference type="EMBL" id="CP024177">
    <property type="protein sequence ID" value="ATQ84204.1"/>
    <property type="molecule type" value="Genomic_DNA"/>
</dbReference>
<dbReference type="SUPFAM" id="SSF54637">
    <property type="entry name" value="Thioesterase/thiol ester dehydrase-isomerase"/>
    <property type="match status" value="1"/>
</dbReference>
<dbReference type="AlphaFoldDB" id="A0AAD0AGQ3"/>
<sequence length="80" mass="8893">MAEKVLPAIQGQTSSVNYGLNNLRFLTPVSSGSRVRGYFSLKSIIEKAMNQCRLTLDVSIEIENQAKPALVTEWLILINL</sequence>
<organism evidence="1">
    <name type="scientific">Faucicola osloensis</name>
    <name type="common">Moraxella osloensis</name>
    <dbReference type="NCBI Taxonomy" id="34062"/>
    <lineage>
        <taxon>Bacteria</taxon>
        <taxon>Pseudomonadati</taxon>
        <taxon>Pseudomonadota</taxon>
        <taxon>Gammaproteobacteria</taxon>
        <taxon>Moraxellales</taxon>
        <taxon>Moraxellaceae</taxon>
        <taxon>Faucicola</taxon>
    </lineage>
</organism>
<name>A0AAD0AGQ3_FAUOS</name>
<gene>
    <name evidence="1" type="ORF">YHS_09690</name>
</gene>
<keyword evidence="1" id="KW-0614">Plasmid</keyword>
<accession>A0AAD0AGQ3</accession>
<reference evidence="1" key="1">
    <citation type="submission" date="2017-10" db="EMBL/GenBank/DDBJ databases">
        <title>Complete Genome Sequence from Moraxella oslensis YHS isolated from human skin.</title>
        <authorList>
            <person name="Lee K."/>
            <person name="Lim J.Y."/>
            <person name="Hwang I."/>
        </authorList>
    </citation>
    <scope>NUCLEOTIDE SEQUENCE</scope>
    <source>
        <strain evidence="1">YHS</strain>
        <plasmid evidence="1">pYHS1</plasmid>
    </source>
</reference>
<geneLocation type="plasmid" evidence="1">
    <name>pYHS1</name>
</geneLocation>
<protein>
    <submittedName>
        <fullName evidence="1">Nodulation protein N</fullName>
    </submittedName>
</protein>
<dbReference type="Gene3D" id="3.10.129.10">
    <property type="entry name" value="Hotdog Thioesterase"/>
    <property type="match status" value="1"/>
</dbReference>
<evidence type="ECO:0000313" key="1">
    <source>
        <dbReference type="EMBL" id="ATQ84204.1"/>
    </source>
</evidence>
<dbReference type="InterPro" id="IPR029069">
    <property type="entry name" value="HotDog_dom_sf"/>
</dbReference>
<proteinExistence type="predicted"/>